<evidence type="ECO:0000256" key="1">
    <source>
        <dbReference type="ARBA" id="ARBA00023002"/>
    </source>
</evidence>
<dbReference type="Pfam" id="PF00171">
    <property type="entry name" value="Aldedh"/>
    <property type="match status" value="1"/>
</dbReference>
<accession>A0A1M7IIQ3</accession>
<dbReference type="EMBL" id="FRBW01000002">
    <property type="protein sequence ID" value="SHM40317.1"/>
    <property type="molecule type" value="Genomic_DNA"/>
</dbReference>
<proteinExistence type="predicted"/>
<dbReference type="PANTHER" id="PTHR43353">
    <property type="entry name" value="SUCCINATE-SEMIALDEHYDE DEHYDROGENASE, MITOCHONDRIAL"/>
    <property type="match status" value="1"/>
</dbReference>
<dbReference type="GO" id="GO:0016620">
    <property type="term" value="F:oxidoreductase activity, acting on the aldehyde or oxo group of donors, NAD or NADP as acceptor"/>
    <property type="evidence" value="ECO:0007669"/>
    <property type="project" value="InterPro"/>
</dbReference>
<dbReference type="STRING" id="735517.SAMN05444272_2538"/>
<gene>
    <name evidence="3" type="ORF">SAMN05444272_2538</name>
</gene>
<dbReference type="PANTHER" id="PTHR43353:SF3">
    <property type="entry name" value="ALDEHYDE DEHYDROGENASE-RELATED"/>
    <property type="match status" value="1"/>
</dbReference>
<dbReference type="InterPro" id="IPR044151">
    <property type="entry name" value="ALDH_KGSADH"/>
</dbReference>
<dbReference type="Proteomes" id="UP000186002">
    <property type="component" value="Unassembled WGS sequence"/>
</dbReference>
<dbReference type="InterPro" id="IPR050740">
    <property type="entry name" value="Aldehyde_DH_Superfamily"/>
</dbReference>
<evidence type="ECO:0000259" key="2">
    <source>
        <dbReference type="Pfam" id="PF00171"/>
    </source>
</evidence>
<evidence type="ECO:0000313" key="3">
    <source>
        <dbReference type="EMBL" id="SHM40317.1"/>
    </source>
</evidence>
<keyword evidence="1" id="KW-0560">Oxidoreductase</keyword>
<name>A0A1M7IIQ3_9HYPH</name>
<dbReference type="SUPFAM" id="SSF53720">
    <property type="entry name" value="ALDH-like"/>
    <property type="match status" value="1"/>
</dbReference>
<dbReference type="InterPro" id="IPR016161">
    <property type="entry name" value="Ald_DH/histidinol_DH"/>
</dbReference>
<dbReference type="Gene3D" id="3.40.605.10">
    <property type="entry name" value="Aldehyde Dehydrogenase, Chain A, domain 1"/>
    <property type="match status" value="1"/>
</dbReference>
<feature type="domain" description="Aldehyde dehydrogenase" evidence="2">
    <location>
        <begin position="12"/>
        <end position="452"/>
    </location>
</feature>
<dbReference type="InterPro" id="IPR015590">
    <property type="entry name" value="Aldehyde_DH_dom"/>
</dbReference>
<sequence>MLSGKHLIDGAWVEGGSTFKTVSPATGDVLQESVWDADQATVAKAAEAAERAFAAYSATSTAERAKFLRTIADEIEARGAALTETANKETALPEARLNGERGRTTGQLRLFADWIEEGSCFDVRIDRAMPDRQPLPRPDIRLMLKAIGPVGVFGASNFPLAFSTAGGDTASALAAGCPVVVKGHPAHAGTAELVAEAIRVAIEKCGMPSGTFGLIQGASQASGGALVTHPLIKAIGFTGSLRGGRALFDLAVSRPEPIPFYGELGSVNPTFLLPAALGSRAAEVGAGWAQSLTMGVGQFCTNPGLVIAIAGPDLDTFTNAACEALGAVPAQTMLTAGIAKAYQSAIDARIKNGKANVKLKGVAEGGACDVSPAVFEVDSATWLANPDLHEEVFGPSAVIVACPDANAVLEVAKALEGQLTATFIMDDADLEAVLPLLPVVERKAGRLMRNNFPTGVEVCHAMMHGGPYPASTDVRSTSVGTKAIERFLRPVAFQNFLQDMLPEAARDGSSVPNLDNGKRS</sequence>
<dbReference type="CDD" id="cd07129">
    <property type="entry name" value="ALDH_KGSADH"/>
    <property type="match status" value="1"/>
</dbReference>
<dbReference type="InterPro" id="IPR016162">
    <property type="entry name" value="Ald_DH_N"/>
</dbReference>
<dbReference type="Gene3D" id="3.40.309.10">
    <property type="entry name" value="Aldehyde Dehydrogenase, Chain A, domain 2"/>
    <property type="match status" value="1"/>
</dbReference>
<dbReference type="RefSeq" id="WP_073013536.1">
    <property type="nucleotide sequence ID" value="NZ_FRBW01000002.1"/>
</dbReference>
<evidence type="ECO:0000313" key="4">
    <source>
        <dbReference type="Proteomes" id="UP000186002"/>
    </source>
</evidence>
<protein>
    <submittedName>
        <fullName evidence="3">NADP-dependent aldehyde dehydrogenase</fullName>
    </submittedName>
</protein>
<dbReference type="AlphaFoldDB" id="A0A1M7IIQ3"/>
<keyword evidence="4" id="KW-1185">Reference proteome</keyword>
<dbReference type="OrthoDB" id="9770537at2"/>
<reference evidence="3 4" key="1">
    <citation type="submission" date="2016-11" db="EMBL/GenBank/DDBJ databases">
        <authorList>
            <person name="Jaros S."/>
            <person name="Januszkiewicz K."/>
            <person name="Wedrychowicz H."/>
        </authorList>
    </citation>
    <scope>NUCLEOTIDE SEQUENCE [LARGE SCALE GENOMIC DNA]</scope>
    <source>
        <strain evidence="3 4">DSM 22153</strain>
    </source>
</reference>
<organism evidence="3 4">
    <name type="scientific">Roseibium suaedae</name>
    <dbReference type="NCBI Taxonomy" id="735517"/>
    <lineage>
        <taxon>Bacteria</taxon>
        <taxon>Pseudomonadati</taxon>
        <taxon>Pseudomonadota</taxon>
        <taxon>Alphaproteobacteria</taxon>
        <taxon>Hyphomicrobiales</taxon>
        <taxon>Stappiaceae</taxon>
        <taxon>Roseibium</taxon>
    </lineage>
</organism>
<dbReference type="InterPro" id="IPR016163">
    <property type="entry name" value="Ald_DH_C"/>
</dbReference>